<proteinExistence type="predicted"/>
<dbReference type="Proteomes" id="UP000229749">
    <property type="component" value="Unassembled WGS sequence"/>
</dbReference>
<accession>A0A2M7XIJ0</accession>
<evidence type="ECO:0000259" key="1">
    <source>
        <dbReference type="Pfam" id="PF13439"/>
    </source>
</evidence>
<dbReference type="AlphaFoldDB" id="A0A2M7XIJ0"/>
<gene>
    <name evidence="2" type="ORF">CO172_00155</name>
</gene>
<dbReference type="EMBL" id="PFWS01000003">
    <property type="protein sequence ID" value="PJA47768.1"/>
    <property type="molecule type" value="Genomic_DNA"/>
</dbReference>
<dbReference type="InterPro" id="IPR028098">
    <property type="entry name" value="Glyco_trans_4-like_N"/>
</dbReference>
<dbReference type="Pfam" id="PF13439">
    <property type="entry name" value="Glyco_transf_4"/>
    <property type="match status" value="1"/>
</dbReference>
<name>A0A2M7XIJ0_9BACT</name>
<dbReference type="PANTHER" id="PTHR45947">
    <property type="entry name" value="SULFOQUINOVOSYL TRANSFERASE SQD2"/>
    <property type="match status" value="1"/>
</dbReference>
<feature type="domain" description="Glycosyltransferase subfamily 4-like N-terminal" evidence="1">
    <location>
        <begin position="17"/>
        <end position="212"/>
    </location>
</feature>
<evidence type="ECO:0000313" key="3">
    <source>
        <dbReference type="Proteomes" id="UP000229749"/>
    </source>
</evidence>
<sequence length="401" mass="46061">MKIVLISNLYPPIDRGGGAERVAQRIVHILQRHGHEVVVLSTKPFKGISSFTPKQDYIGAGYIFRLYPMNIYYILNDYKQWFPIRMLWHLLDLFSCFTNNKVKIFLEQEQPDIILTHNLKGIGLGIARAIRGFGRPWIHTLHDVQLSVPSGLLMYHKQHGLDYTFLRGWYERLVKFIFKSPDLVISPSAYLADFYKERGFFLKSQVIVLPNPAPENQVEYRSKRQNGPIRFLFIGQHEKHKGILFLIKTLKYLSFAFECHIVGEGTCSSVIGKMIAADDRFIYHGFVSFEQIQNLLSITDVLLVPSLCYENSPTVIYESLQAGVPVIASRIGGVGELIKDGKNGMLFEPGNSKDFLRVLYLFEEHLADFQNVSKEIQASVKPYEIKNYASILETWMKSFIK</sequence>
<dbReference type="GO" id="GO:0016757">
    <property type="term" value="F:glycosyltransferase activity"/>
    <property type="evidence" value="ECO:0007669"/>
    <property type="project" value="TreeGrafter"/>
</dbReference>
<reference evidence="3" key="1">
    <citation type="submission" date="2017-09" db="EMBL/GenBank/DDBJ databases">
        <title>Depth-based differentiation of microbial function through sediment-hosted aquifers and enrichment of novel symbionts in the deep terrestrial subsurface.</title>
        <authorList>
            <person name="Probst A.J."/>
            <person name="Ladd B."/>
            <person name="Jarett J.K."/>
            <person name="Geller-Mcgrath D.E."/>
            <person name="Sieber C.M.K."/>
            <person name="Emerson J.B."/>
            <person name="Anantharaman K."/>
            <person name="Thomas B.C."/>
            <person name="Malmstrom R."/>
            <person name="Stieglmeier M."/>
            <person name="Klingl A."/>
            <person name="Woyke T."/>
            <person name="Ryan C.M."/>
            <person name="Banfield J.F."/>
        </authorList>
    </citation>
    <scope>NUCLEOTIDE SEQUENCE [LARGE SCALE GENOMIC DNA]</scope>
</reference>
<dbReference type="InterPro" id="IPR050194">
    <property type="entry name" value="Glycosyltransferase_grp1"/>
</dbReference>
<dbReference type="Pfam" id="PF13692">
    <property type="entry name" value="Glyco_trans_1_4"/>
    <property type="match status" value="1"/>
</dbReference>
<dbReference type="CDD" id="cd03823">
    <property type="entry name" value="GT4_ExpE7-like"/>
    <property type="match status" value="1"/>
</dbReference>
<comment type="caution">
    <text evidence="2">The sequence shown here is derived from an EMBL/GenBank/DDBJ whole genome shotgun (WGS) entry which is preliminary data.</text>
</comment>
<dbReference type="PANTHER" id="PTHR45947:SF13">
    <property type="entry name" value="TRANSFERASE"/>
    <property type="match status" value="1"/>
</dbReference>
<organism evidence="2 3">
    <name type="scientific">Candidatus Uhrbacteria bacterium CG_4_9_14_3_um_filter_36_7</name>
    <dbReference type="NCBI Taxonomy" id="1975033"/>
    <lineage>
        <taxon>Bacteria</taxon>
        <taxon>Candidatus Uhriibacteriota</taxon>
    </lineage>
</organism>
<dbReference type="Gene3D" id="3.40.50.2000">
    <property type="entry name" value="Glycogen Phosphorylase B"/>
    <property type="match status" value="2"/>
</dbReference>
<evidence type="ECO:0000313" key="2">
    <source>
        <dbReference type="EMBL" id="PJA47768.1"/>
    </source>
</evidence>
<dbReference type="SUPFAM" id="SSF53756">
    <property type="entry name" value="UDP-Glycosyltransferase/glycogen phosphorylase"/>
    <property type="match status" value="1"/>
</dbReference>
<protein>
    <recommendedName>
        <fullName evidence="1">Glycosyltransferase subfamily 4-like N-terminal domain-containing protein</fullName>
    </recommendedName>
</protein>